<accession>A0ABV0CUT0</accession>
<evidence type="ECO:0000313" key="7">
    <source>
        <dbReference type="Proteomes" id="UP001484535"/>
    </source>
</evidence>
<dbReference type="InterPro" id="IPR028989">
    <property type="entry name" value="RimP_N"/>
</dbReference>
<feature type="domain" description="Ribosome maturation factor RimP N-terminal" evidence="4">
    <location>
        <begin position="10"/>
        <end position="89"/>
    </location>
</feature>
<evidence type="ECO:0000256" key="2">
    <source>
        <dbReference type="ARBA" id="ARBA00022517"/>
    </source>
</evidence>
<name>A0ABV0CUT0_9SPHN</name>
<dbReference type="PANTHER" id="PTHR33867">
    <property type="entry name" value="RIBOSOME MATURATION FACTOR RIMP"/>
    <property type="match status" value="1"/>
</dbReference>
<evidence type="ECO:0000256" key="3">
    <source>
        <dbReference type="HAMAP-Rule" id="MF_01077"/>
    </source>
</evidence>
<dbReference type="InterPro" id="IPR003728">
    <property type="entry name" value="Ribosome_maturation_RimP"/>
</dbReference>
<comment type="similarity">
    <text evidence="3">Belongs to the RimP family.</text>
</comment>
<evidence type="ECO:0000313" key="6">
    <source>
        <dbReference type="EMBL" id="MEN7536624.1"/>
    </source>
</evidence>
<feature type="domain" description="Ribosome maturation factor RimP C-terminal" evidence="5">
    <location>
        <begin position="92"/>
        <end position="157"/>
    </location>
</feature>
<dbReference type="RefSeq" id="WP_346784081.1">
    <property type="nucleotide sequence ID" value="NZ_JBDLBR010000002.1"/>
</dbReference>
<sequence length="186" mass="20327">MPDLARLITIIEPEAEALGFELVRVRMVGSGEERTLQIMAEDPATGQMVVEQCATLSRAISNRIDAVEEEEGELIEGAYMLEVSSPGIDRPLTRAKDYANWAGHEARISLVEKIGDMRKLKGELLGIEGETVTIRDNRAGEIAVPLANIHSAQLELTDKLIAATLPLDAEGADEFEEINEEEEASN</sequence>
<reference evidence="6 7" key="1">
    <citation type="submission" date="2024-05" db="EMBL/GenBank/DDBJ databases">
        <authorList>
            <person name="Park S."/>
        </authorList>
    </citation>
    <scope>NUCLEOTIDE SEQUENCE [LARGE SCALE GENOMIC DNA]</scope>
    <source>
        <strain evidence="6 7">DGU5</strain>
    </source>
</reference>
<dbReference type="InterPro" id="IPR028998">
    <property type="entry name" value="RimP_C"/>
</dbReference>
<evidence type="ECO:0000256" key="1">
    <source>
        <dbReference type="ARBA" id="ARBA00022490"/>
    </source>
</evidence>
<keyword evidence="1 3" id="KW-0963">Cytoplasm</keyword>
<dbReference type="PANTHER" id="PTHR33867:SF1">
    <property type="entry name" value="RIBOSOME MATURATION FACTOR RIMP"/>
    <property type="match status" value="1"/>
</dbReference>
<proteinExistence type="inferred from homology"/>
<dbReference type="Pfam" id="PF02576">
    <property type="entry name" value="RimP_N"/>
    <property type="match status" value="1"/>
</dbReference>
<dbReference type="InterPro" id="IPR035956">
    <property type="entry name" value="RimP_N_sf"/>
</dbReference>
<dbReference type="SUPFAM" id="SSF75420">
    <property type="entry name" value="YhbC-like, N-terminal domain"/>
    <property type="match status" value="1"/>
</dbReference>
<gene>
    <name evidence="3 6" type="primary">rimP</name>
    <name evidence="6" type="ORF">ABDJ38_05510</name>
</gene>
<dbReference type="HAMAP" id="MF_01077">
    <property type="entry name" value="RimP"/>
    <property type="match status" value="1"/>
</dbReference>
<dbReference type="Gene3D" id="2.30.30.180">
    <property type="entry name" value="Ribosome maturation factor RimP, C-terminal domain"/>
    <property type="match status" value="1"/>
</dbReference>
<dbReference type="EMBL" id="JBDLBR010000002">
    <property type="protein sequence ID" value="MEN7536624.1"/>
    <property type="molecule type" value="Genomic_DNA"/>
</dbReference>
<comment type="function">
    <text evidence="3">Required for maturation of 30S ribosomal subunits.</text>
</comment>
<comment type="subcellular location">
    <subcellularLocation>
        <location evidence="3">Cytoplasm</location>
    </subcellularLocation>
</comment>
<keyword evidence="7" id="KW-1185">Reference proteome</keyword>
<dbReference type="Proteomes" id="UP001484535">
    <property type="component" value="Unassembled WGS sequence"/>
</dbReference>
<dbReference type="Gene3D" id="3.30.300.70">
    <property type="entry name" value="RimP-like superfamily, N-terminal"/>
    <property type="match status" value="1"/>
</dbReference>
<dbReference type="InterPro" id="IPR036847">
    <property type="entry name" value="RimP_C_sf"/>
</dbReference>
<dbReference type="Pfam" id="PF17384">
    <property type="entry name" value="DUF150_C"/>
    <property type="match status" value="1"/>
</dbReference>
<keyword evidence="2 3" id="KW-0690">Ribosome biogenesis</keyword>
<protein>
    <recommendedName>
        <fullName evidence="3">Ribosome maturation factor RimP</fullName>
    </recommendedName>
</protein>
<organism evidence="6 7">
    <name type="scientific">Aurantiacibacter flavus</name>
    <dbReference type="NCBI Taxonomy" id="3145232"/>
    <lineage>
        <taxon>Bacteria</taxon>
        <taxon>Pseudomonadati</taxon>
        <taxon>Pseudomonadota</taxon>
        <taxon>Alphaproteobacteria</taxon>
        <taxon>Sphingomonadales</taxon>
        <taxon>Erythrobacteraceae</taxon>
        <taxon>Aurantiacibacter</taxon>
    </lineage>
</organism>
<dbReference type="NCBIfam" id="NF011229">
    <property type="entry name" value="PRK14636.1"/>
    <property type="match status" value="1"/>
</dbReference>
<evidence type="ECO:0000259" key="4">
    <source>
        <dbReference type="Pfam" id="PF02576"/>
    </source>
</evidence>
<evidence type="ECO:0000259" key="5">
    <source>
        <dbReference type="Pfam" id="PF17384"/>
    </source>
</evidence>
<dbReference type="CDD" id="cd01734">
    <property type="entry name" value="YlxS_C"/>
    <property type="match status" value="1"/>
</dbReference>
<dbReference type="SUPFAM" id="SSF74942">
    <property type="entry name" value="YhbC-like, C-terminal domain"/>
    <property type="match status" value="1"/>
</dbReference>
<comment type="caution">
    <text evidence="6">The sequence shown here is derived from an EMBL/GenBank/DDBJ whole genome shotgun (WGS) entry which is preliminary data.</text>
</comment>